<dbReference type="RefSeq" id="WP_249831017.1">
    <property type="nucleotide sequence ID" value="NZ_JAMGBE010000002.1"/>
</dbReference>
<dbReference type="InterPro" id="IPR006680">
    <property type="entry name" value="Amidohydro-rel"/>
</dbReference>
<name>A0ABT0S0Z3_9SPHN</name>
<dbReference type="Proteomes" id="UP001165342">
    <property type="component" value="Unassembled WGS sequence"/>
</dbReference>
<dbReference type="InterPro" id="IPR051781">
    <property type="entry name" value="Metallo-dep_Hydrolase"/>
</dbReference>
<dbReference type="PANTHER" id="PTHR43135">
    <property type="entry name" value="ALPHA-D-RIBOSE 1-METHYLPHOSPHONATE 5-TRIPHOSPHATE DIPHOSPHATASE"/>
    <property type="match status" value="1"/>
</dbReference>
<gene>
    <name evidence="3" type="ORF">LZ538_05535</name>
</gene>
<feature type="chain" id="PRO_5047371323" evidence="1">
    <location>
        <begin position="22"/>
        <end position="680"/>
    </location>
</feature>
<reference evidence="3" key="1">
    <citation type="submission" date="2022-05" db="EMBL/GenBank/DDBJ databases">
        <authorList>
            <person name="Jo J.-H."/>
            <person name="Im W.-T."/>
        </authorList>
    </citation>
    <scope>NUCLEOTIDE SEQUENCE</scope>
    <source>
        <strain evidence="3">SE220</strain>
    </source>
</reference>
<dbReference type="EMBL" id="JAMGBE010000002">
    <property type="protein sequence ID" value="MCL6729520.1"/>
    <property type="molecule type" value="Genomic_DNA"/>
</dbReference>
<comment type="caution">
    <text evidence="3">The sequence shown here is derived from an EMBL/GenBank/DDBJ whole genome shotgun (WGS) entry which is preliminary data.</text>
</comment>
<evidence type="ECO:0000313" key="4">
    <source>
        <dbReference type="Proteomes" id="UP001165342"/>
    </source>
</evidence>
<sequence>MKMRSTLAAMLLASASAHSLAEPTPKDQLLNPPAGATHYVVVSAAGKHGDQWVWTQPDGSIASRYSQSLRGWITEIDEVMKLGADGVPTSIAIRGVTPSGDAAETFGVADGKAVWKAAADSGELPAKPAFYLATGGTNMANMPLVDKLVKAGSAGVDLYPSGHVTLEKSSTLSIKGPNGPKTVQLAWIRGITPAPSPVWLDTDGKYFAEVSYISTMPAGYEGNLKVMNDFQDAETAKAVRDIAHRFLADANRAPVLFDHVQLFDADSGKFLADRAVLAMDGKIKTVADGGSIAPPPNVKVIDGRGKTLVPGMWDSHLHIGDDWSVLMNVAEGITSFRSPGTEIDRAVDATKRWKSHDLLMGEPWISQIIDKKDPLAAQGAEIVSSQAEAIAAVHKIHDAGLWGVKFYTSMNPDWIPAAAAEAHKLGMHVHGHVPAHMRPWDAVKAGYDEITHINFVAMQAMPQEVVDKANTAERLEGPAKYFKDVDLKSPAMQSFYADLAKRHTIIDPTLVTFEASLISDGGTPAAAYASYMGILSPVYDRSFKAAGHPLVKGYTRDDYRKSWAKLVQLVGELHNAGVTIVAGTDGQGMELVREIELYRDAGFTPAAALQSATIVPARMVGADKRTGSIAVGKEADMVLVDGDVANDLGALRRVLTVVSDGYVMDGDDLRKAAGINGRPK</sequence>
<keyword evidence="1" id="KW-0732">Signal</keyword>
<organism evidence="3 4">
    <name type="scientific">Sphingomonas hankyongi</name>
    <dbReference type="NCBI Taxonomy" id="2908209"/>
    <lineage>
        <taxon>Bacteria</taxon>
        <taxon>Pseudomonadati</taxon>
        <taxon>Pseudomonadota</taxon>
        <taxon>Alphaproteobacteria</taxon>
        <taxon>Sphingomonadales</taxon>
        <taxon>Sphingomonadaceae</taxon>
        <taxon>Sphingomonas</taxon>
    </lineage>
</organism>
<feature type="signal peptide" evidence="1">
    <location>
        <begin position="1"/>
        <end position="21"/>
    </location>
</feature>
<dbReference type="Gene3D" id="2.30.40.10">
    <property type="entry name" value="Urease, subunit C, domain 1"/>
    <property type="match status" value="2"/>
</dbReference>
<protein>
    <submittedName>
        <fullName evidence="3">Amidohydrolase family protein</fullName>
    </submittedName>
</protein>
<keyword evidence="4" id="KW-1185">Reference proteome</keyword>
<dbReference type="Pfam" id="PF01979">
    <property type="entry name" value="Amidohydro_1"/>
    <property type="match status" value="1"/>
</dbReference>
<dbReference type="Gene3D" id="3.20.20.140">
    <property type="entry name" value="Metal-dependent hydrolases"/>
    <property type="match status" value="3"/>
</dbReference>
<evidence type="ECO:0000256" key="1">
    <source>
        <dbReference type="SAM" id="SignalP"/>
    </source>
</evidence>
<dbReference type="InterPro" id="IPR011059">
    <property type="entry name" value="Metal-dep_hydrolase_composite"/>
</dbReference>
<dbReference type="PANTHER" id="PTHR43135:SF3">
    <property type="entry name" value="ALPHA-D-RIBOSE 1-METHYLPHOSPHONATE 5-TRIPHOSPHATE DIPHOSPHATASE"/>
    <property type="match status" value="1"/>
</dbReference>
<dbReference type="InterPro" id="IPR032466">
    <property type="entry name" value="Metal_Hydrolase"/>
</dbReference>
<dbReference type="SUPFAM" id="SSF51338">
    <property type="entry name" value="Composite domain of metallo-dependent hydrolases"/>
    <property type="match status" value="1"/>
</dbReference>
<proteinExistence type="predicted"/>
<evidence type="ECO:0000313" key="3">
    <source>
        <dbReference type="EMBL" id="MCL6729520.1"/>
    </source>
</evidence>
<dbReference type="SUPFAM" id="SSF51556">
    <property type="entry name" value="Metallo-dependent hydrolases"/>
    <property type="match status" value="1"/>
</dbReference>
<feature type="domain" description="Amidohydrolase-related" evidence="2">
    <location>
        <begin position="571"/>
        <end position="661"/>
    </location>
</feature>
<evidence type="ECO:0000259" key="2">
    <source>
        <dbReference type="Pfam" id="PF01979"/>
    </source>
</evidence>
<accession>A0ABT0S0Z3</accession>